<proteinExistence type="predicted"/>
<dbReference type="AlphaFoldDB" id="A0A9Q8QSX6"/>
<feature type="region of interest" description="Disordered" evidence="1">
    <location>
        <begin position="51"/>
        <end position="103"/>
    </location>
</feature>
<protein>
    <submittedName>
        <fullName evidence="2">Uncharacterized protein</fullName>
    </submittedName>
</protein>
<dbReference type="EMBL" id="CP086363">
    <property type="protein sequence ID" value="UNI24119.1"/>
    <property type="molecule type" value="Genomic_DNA"/>
</dbReference>
<name>A0A9Q8QSX6_9HYPO</name>
<keyword evidence="3" id="KW-1185">Reference proteome</keyword>
<evidence type="ECO:0000313" key="2">
    <source>
        <dbReference type="EMBL" id="UNI24119.1"/>
    </source>
</evidence>
<evidence type="ECO:0000313" key="3">
    <source>
        <dbReference type="Proteomes" id="UP000829364"/>
    </source>
</evidence>
<accession>A0A9Q8QSX6</accession>
<dbReference type="RefSeq" id="XP_047847600.1">
    <property type="nucleotide sequence ID" value="XM_047991588.1"/>
</dbReference>
<feature type="compositionally biased region" description="Polar residues" evidence="1">
    <location>
        <begin position="94"/>
        <end position="103"/>
    </location>
</feature>
<evidence type="ECO:0000256" key="1">
    <source>
        <dbReference type="SAM" id="MobiDB-lite"/>
    </source>
</evidence>
<dbReference type="KEGG" id="ptkz:JDV02_009894"/>
<gene>
    <name evidence="2" type="ORF">JDV02_009894</name>
</gene>
<feature type="compositionally biased region" description="Polar residues" evidence="1">
    <location>
        <begin position="53"/>
        <end position="64"/>
    </location>
</feature>
<dbReference type="GeneID" id="72071839"/>
<reference evidence="2" key="1">
    <citation type="submission" date="2021-11" db="EMBL/GenBank/DDBJ databases">
        <title>Purpureocillium_takamizusanense_genome.</title>
        <authorList>
            <person name="Nguyen N.-H."/>
        </authorList>
    </citation>
    <scope>NUCLEOTIDE SEQUENCE</scope>
    <source>
        <strain evidence="2">PT3</strain>
    </source>
</reference>
<organism evidence="2 3">
    <name type="scientific">Purpureocillium takamizusanense</name>
    <dbReference type="NCBI Taxonomy" id="2060973"/>
    <lineage>
        <taxon>Eukaryota</taxon>
        <taxon>Fungi</taxon>
        <taxon>Dikarya</taxon>
        <taxon>Ascomycota</taxon>
        <taxon>Pezizomycotina</taxon>
        <taxon>Sordariomycetes</taxon>
        <taxon>Hypocreomycetidae</taxon>
        <taxon>Hypocreales</taxon>
        <taxon>Ophiocordycipitaceae</taxon>
        <taxon>Purpureocillium</taxon>
    </lineage>
</organism>
<dbReference type="Proteomes" id="UP000829364">
    <property type="component" value="Chromosome 10"/>
</dbReference>
<sequence length="103" mass="11297">MNSSVIAATPVPSPAIIKTLLITYKEAQDRKKPVDGTAQPAKMRPYIVKVNKSGRQTMSPTNKYQQPPPPPRQSTYGTVISHRRLKKMIHPGSKPSTAQMSTG</sequence>